<accession>F2NXH1</accession>
<reference evidence="3" key="2">
    <citation type="submission" date="2011-04" db="EMBL/GenBank/DDBJ databases">
        <title>The complete genome of chromosome of Treponema succinifaciens DSM 2489.</title>
        <authorList>
            <person name="Lucas S."/>
            <person name="Copeland A."/>
            <person name="Lapidus A."/>
            <person name="Bruce D."/>
            <person name="Goodwin L."/>
            <person name="Pitluck S."/>
            <person name="Peters L."/>
            <person name="Kyrpides N."/>
            <person name="Mavromatis K."/>
            <person name="Ivanova N."/>
            <person name="Ovchinnikova G."/>
            <person name="Teshima H."/>
            <person name="Detter J.C."/>
            <person name="Tapia R."/>
            <person name="Han C."/>
            <person name="Land M."/>
            <person name="Hauser L."/>
            <person name="Markowitz V."/>
            <person name="Cheng J.-F."/>
            <person name="Hugenholtz P."/>
            <person name="Woyke T."/>
            <person name="Wu D."/>
            <person name="Gronow S."/>
            <person name="Wellnitz S."/>
            <person name="Brambilla E."/>
            <person name="Klenk H.-P."/>
            <person name="Eisen J.A."/>
        </authorList>
    </citation>
    <scope>NUCLEOTIDE SEQUENCE [LARGE SCALE GENOMIC DNA]</scope>
    <source>
        <strain evidence="3">ATCC 33096 / DSM 2489 / 6091</strain>
    </source>
</reference>
<dbReference type="GeneID" id="302998299"/>
<evidence type="ECO:0000313" key="2">
    <source>
        <dbReference type="EMBL" id="AEB14050.1"/>
    </source>
</evidence>
<proteinExistence type="predicted"/>
<dbReference type="OrthoDB" id="362848at2"/>
<keyword evidence="3" id="KW-1185">Reference proteome</keyword>
<dbReference type="InterPro" id="IPR049340">
    <property type="entry name" value="TP0453"/>
</dbReference>
<evidence type="ECO:0000259" key="1">
    <source>
        <dbReference type="Pfam" id="PF20740"/>
    </source>
</evidence>
<dbReference type="STRING" id="869209.Tresu_1138"/>
<dbReference type="eggNOG" id="ENOG5030011">
    <property type="taxonomic scope" value="Bacteria"/>
</dbReference>
<dbReference type="TCDB" id="1.B.45.1.3">
    <property type="family name" value="the treponema porin (t-por) family"/>
</dbReference>
<dbReference type="EMBL" id="CP002631">
    <property type="protein sequence ID" value="AEB14050.1"/>
    <property type="molecule type" value="Genomic_DNA"/>
</dbReference>
<dbReference type="KEGG" id="tsu:Tresu_1138"/>
<reference evidence="2 3" key="1">
    <citation type="journal article" date="2011" name="Stand. Genomic Sci.">
        <title>Complete genome sequence of Treponema succinifaciens type strain (6091).</title>
        <authorList>
            <person name="Han C."/>
            <person name="Gronow S."/>
            <person name="Teshima H."/>
            <person name="Lapidus A."/>
            <person name="Nolan M."/>
            <person name="Lucas S."/>
            <person name="Hammon N."/>
            <person name="Deshpande S."/>
            <person name="Cheng J.F."/>
            <person name="Zeytun A."/>
            <person name="Tapia R."/>
            <person name="Goodwin L."/>
            <person name="Pitluck S."/>
            <person name="Liolios K."/>
            <person name="Pagani I."/>
            <person name="Ivanova N."/>
            <person name="Mavromatis K."/>
            <person name="Mikhailova N."/>
            <person name="Huntemann M."/>
            <person name="Pati A."/>
            <person name="Chen A."/>
            <person name="Palaniappan K."/>
            <person name="Land M."/>
            <person name="Hauser L."/>
            <person name="Brambilla E.M."/>
            <person name="Rohde M."/>
            <person name="Goker M."/>
            <person name="Woyke T."/>
            <person name="Bristow J."/>
            <person name="Eisen J.A."/>
            <person name="Markowitz V."/>
            <person name="Hugenholtz P."/>
            <person name="Kyrpides N.C."/>
            <person name="Klenk H.P."/>
            <person name="Detter J.C."/>
        </authorList>
    </citation>
    <scope>NUCLEOTIDE SEQUENCE [LARGE SCALE GENOMIC DNA]</scope>
    <source>
        <strain evidence="3">ATCC 33096 / DSM 2489 / 6091</strain>
    </source>
</reference>
<name>F2NXH1_TRES6</name>
<dbReference type="PROSITE" id="PS51257">
    <property type="entry name" value="PROKAR_LIPOPROTEIN"/>
    <property type="match status" value="1"/>
</dbReference>
<dbReference type="RefSeq" id="WP_013701339.1">
    <property type="nucleotide sequence ID" value="NC_015385.1"/>
</dbReference>
<dbReference type="Proteomes" id="UP000006852">
    <property type="component" value="Chromosome"/>
</dbReference>
<gene>
    <name evidence="2" type="ordered locus">Tresu_1138</name>
</gene>
<dbReference type="HOGENOM" id="CLU_891218_0_0_12"/>
<feature type="domain" description="Outer membrane-associated lipoprotein TP0453" evidence="1">
    <location>
        <begin position="29"/>
        <end position="284"/>
    </location>
</feature>
<protein>
    <recommendedName>
        <fullName evidence="1">Outer membrane-associated lipoprotein TP0453 domain-containing protein</fullName>
    </recommendedName>
</protein>
<sequence length="312" mass="34624">MKKKLVPVLIAVLLFVGCKSSKVEIEVQNVDPLSLLEENSSIYMSVPASKNQELVSKILCSKISGLAEKDARAIAARTEILYAGLGTVDDRSRLQIVSETSIPRIVVQSSLSKKNGWEKSFVSYYEKVFEKFTHASDGFQASFPSSNLVCASQNVDLLLKKFAENNPAPETAWKNWIAQDLSQGEILFYITKPGQYLRSLIGQSINVGTDAIFGSLCYFPDKKDSAKYSGKYELSFSIHLLDKRSVVALRSLLGLSFAMTGGAVEQTDDFTLRISGIEISENKIEELFLRDPITGKHYKVVDDKVIEESVKK</sequence>
<organism evidence="2 3">
    <name type="scientific">Treponema succinifaciens (strain ATCC 33096 / DSM 2489 / 6091)</name>
    <dbReference type="NCBI Taxonomy" id="869209"/>
    <lineage>
        <taxon>Bacteria</taxon>
        <taxon>Pseudomonadati</taxon>
        <taxon>Spirochaetota</taxon>
        <taxon>Spirochaetia</taxon>
        <taxon>Spirochaetales</taxon>
        <taxon>Treponemataceae</taxon>
        <taxon>Treponema</taxon>
    </lineage>
</organism>
<evidence type="ECO:0000313" key="3">
    <source>
        <dbReference type="Proteomes" id="UP000006852"/>
    </source>
</evidence>
<dbReference type="AlphaFoldDB" id="F2NXH1"/>
<dbReference type="Pfam" id="PF20740">
    <property type="entry name" value="TP0453"/>
    <property type="match status" value="1"/>
</dbReference>